<dbReference type="InterPro" id="IPR036174">
    <property type="entry name" value="Znf_Sec23_Sec24_sf"/>
</dbReference>
<dbReference type="InterPro" id="IPR036465">
    <property type="entry name" value="vWFA_dom_sf"/>
</dbReference>
<feature type="domain" description="Zinc finger Sec23/Sec24-type" evidence="14">
    <location>
        <begin position="143"/>
        <end position="181"/>
    </location>
</feature>
<dbReference type="PANTHER" id="PTHR13803:SF39">
    <property type="entry name" value="SECRETORY 24AB, ISOFORM A"/>
    <property type="match status" value="1"/>
</dbReference>
<proteinExistence type="inferred from homology"/>
<comment type="subcellular location">
    <subcellularLocation>
        <location evidence="2">Cytoplasm</location>
    </subcellularLocation>
    <subcellularLocation>
        <location evidence="3">Endoplasmic reticulum membrane</location>
    </subcellularLocation>
    <subcellularLocation>
        <location evidence="1">Golgi apparatus membrane</location>
    </subcellularLocation>
</comment>
<evidence type="ECO:0000256" key="8">
    <source>
        <dbReference type="ARBA" id="ARBA00022892"/>
    </source>
</evidence>
<name>W7TF62_9STRA</name>
<keyword evidence="10" id="KW-0333">Golgi apparatus</keyword>
<dbReference type="OrthoDB" id="49016at2759"/>
<dbReference type="GO" id="GO:0070971">
    <property type="term" value="C:endoplasmic reticulum exit site"/>
    <property type="evidence" value="ECO:0007669"/>
    <property type="project" value="TreeGrafter"/>
</dbReference>
<evidence type="ECO:0000256" key="1">
    <source>
        <dbReference type="ARBA" id="ARBA00004394"/>
    </source>
</evidence>
<keyword evidence="6" id="KW-0963">Cytoplasm</keyword>
<feature type="domain" description="Gelsolin-like" evidence="13">
    <location>
        <begin position="712"/>
        <end position="750"/>
    </location>
</feature>
<feature type="compositionally biased region" description="Low complexity" evidence="12">
    <location>
        <begin position="21"/>
        <end position="30"/>
    </location>
</feature>
<dbReference type="Pfam" id="PF04810">
    <property type="entry name" value="zf-Sec23_Sec24"/>
    <property type="match status" value="1"/>
</dbReference>
<feature type="compositionally biased region" description="Pro residues" evidence="12">
    <location>
        <begin position="1"/>
        <end position="20"/>
    </location>
</feature>
<dbReference type="InterPro" id="IPR036175">
    <property type="entry name" value="Sec23/24_helical_dom_sf"/>
</dbReference>
<dbReference type="EMBL" id="AZIL01000869">
    <property type="protein sequence ID" value="EWM25640.1"/>
    <property type="molecule type" value="Genomic_DNA"/>
</dbReference>
<evidence type="ECO:0000259" key="15">
    <source>
        <dbReference type="Pfam" id="PF04811"/>
    </source>
</evidence>
<evidence type="ECO:0000256" key="4">
    <source>
        <dbReference type="ARBA" id="ARBA00008334"/>
    </source>
</evidence>
<sequence length="898" mass="98102">MGLRPPHQPPPPPTHPPSPYSQPSHAQQHPDLAGPQGGSGPAGYPGHYRPPSMDYTGAPHPQGMGPSPVPGMEAANQLPMLSEVDLSIASDPRFMRFTVSKIPNSQNNAAATKLPLGVVIQPMALDASGQDSIDVVNFGATGIVRCKKCRTYINPFVSWHDAGRRWRCNVCGTLNDVSSSYFNHLDEHGQRRDKHERPELSNGSVELVAPGEYMVRPPQPPVYLFVVDVSYSSVASGLLARTVETIKKNLDALPGDPRTQFGLVTFDSTVHFYHFKPSLKMPQVLVVPDISELFLPLPEDMLVNLKESREVIDLLLESLPEMYEKTRNMDSALGPALTGAYRVMAPVGGKMCVVLASMPTLGDGRLKPREELRALGTEREHAMLNPEESWYRTKAVEFSRVQISVDLFCVAPAGQQTPFMDLASLTALSKFTGGNLFYYPGFAMEKDGRKLEEEMGRILTRPTGFEAVMRVRATRGLKVTQFYGNYYIRGTDLLALPNCSSESVFGVEMAHDEAFLTASVICVQAALLHTTSSGERRIRVHTVAAPVTAVLQEVIASVDVDTLCNLMAKRMLEVALKTGLDAARHRLTQLCADLLRSCRAFSTHQPQGRASGYQQQQQQQPAGIPSTLELLPLYTMAMTKNVAFRGGTDIRPDLRTYMMQLFSVMNVATSRAFIHPNLFALHTMGNEAGLPVPPSKDSSTDEAPTAGRQKIRLPVAVNLSGERFVSEGIYLLENGISLYLWVGARADPRQLAALFGGMTSVEGADGGVLAQLFEEGKEEGDYARRVHAIVQALREERSLRWLQVQVVKEGDAGLEASSLYRNLVEDRAAFSGGQYNYAEFMGMVSRGGGGGMPGGMGGGGTRGGWRDGRRTSAWNGIPSTLKCYEMTIEEIKGSQGKE</sequence>
<dbReference type="InterPro" id="IPR006900">
    <property type="entry name" value="Sec23/24_helical_dom"/>
</dbReference>
<dbReference type="Pfam" id="PF04815">
    <property type="entry name" value="Sec23_helical"/>
    <property type="match status" value="1"/>
</dbReference>
<evidence type="ECO:0000256" key="3">
    <source>
        <dbReference type="ARBA" id="ARBA00004586"/>
    </source>
</evidence>
<dbReference type="PANTHER" id="PTHR13803">
    <property type="entry name" value="SEC24-RELATED PROTEIN"/>
    <property type="match status" value="1"/>
</dbReference>
<keyword evidence="5" id="KW-0813">Transport</keyword>
<dbReference type="SUPFAM" id="SSF82919">
    <property type="entry name" value="Zn-finger domain of Sec23/24"/>
    <property type="match status" value="1"/>
</dbReference>
<feature type="region of interest" description="Disordered" evidence="12">
    <location>
        <begin position="1"/>
        <end position="74"/>
    </location>
</feature>
<evidence type="ECO:0000256" key="9">
    <source>
        <dbReference type="ARBA" id="ARBA00022927"/>
    </source>
</evidence>
<dbReference type="Pfam" id="PF04811">
    <property type="entry name" value="Sec23_trunk"/>
    <property type="match status" value="1"/>
</dbReference>
<dbReference type="SUPFAM" id="SSF81811">
    <property type="entry name" value="Helical domain of Sec23/24"/>
    <property type="match status" value="1"/>
</dbReference>
<comment type="caution">
    <text evidence="18">The sequence shown here is derived from an EMBL/GenBank/DDBJ whole genome shotgun (WGS) entry which is preliminary data.</text>
</comment>
<evidence type="ECO:0000259" key="13">
    <source>
        <dbReference type="Pfam" id="PF00626"/>
    </source>
</evidence>
<evidence type="ECO:0000256" key="10">
    <source>
        <dbReference type="ARBA" id="ARBA00023034"/>
    </source>
</evidence>
<dbReference type="InterPro" id="IPR012990">
    <property type="entry name" value="Beta-sandwich_Sec23_24"/>
</dbReference>
<dbReference type="GO" id="GO:0090110">
    <property type="term" value="P:COPII-coated vesicle cargo loading"/>
    <property type="evidence" value="ECO:0007669"/>
    <property type="project" value="TreeGrafter"/>
</dbReference>
<evidence type="ECO:0000256" key="11">
    <source>
        <dbReference type="ARBA" id="ARBA00023136"/>
    </source>
</evidence>
<dbReference type="InterPro" id="IPR007123">
    <property type="entry name" value="Gelsolin-like_dom"/>
</dbReference>
<dbReference type="InterPro" id="IPR029006">
    <property type="entry name" value="ADF-H/Gelsolin-like_dom_sf"/>
</dbReference>
<dbReference type="Gene3D" id="2.30.30.380">
    <property type="entry name" value="Zn-finger domain of Sec23/24"/>
    <property type="match status" value="1"/>
</dbReference>
<evidence type="ECO:0000256" key="6">
    <source>
        <dbReference type="ARBA" id="ARBA00022490"/>
    </source>
</evidence>
<keyword evidence="19" id="KW-1185">Reference proteome</keyword>
<reference evidence="18 19" key="1">
    <citation type="journal article" date="2014" name="Mol. Plant">
        <title>Chromosome Scale Genome Assembly and Transcriptome Profiling of Nannochloropsis gaditana in Nitrogen Depletion.</title>
        <authorList>
            <person name="Corteggiani Carpinelli E."/>
            <person name="Telatin A."/>
            <person name="Vitulo N."/>
            <person name="Forcato C."/>
            <person name="D'Angelo M."/>
            <person name="Schiavon R."/>
            <person name="Vezzi A."/>
            <person name="Giacometti G.M."/>
            <person name="Morosinotto T."/>
            <person name="Valle G."/>
        </authorList>
    </citation>
    <scope>NUCLEOTIDE SEQUENCE [LARGE SCALE GENOMIC DNA]</scope>
    <source>
        <strain evidence="18 19">B-31</strain>
    </source>
</reference>
<keyword evidence="8" id="KW-0931">ER-Golgi transport</keyword>
<evidence type="ECO:0000256" key="12">
    <source>
        <dbReference type="SAM" id="MobiDB-lite"/>
    </source>
</evidence>
<dbReference type="InterPro" id="IPR036180">
    <property type="entry name" value="Gelsolin-like_dom_sf"/>
</dbReference>
<dbReference type="SUPFAM" id="SSF53300">
    <property type="entry name" value="vWA-like"/>
    <property type="match status" value="1"/>
</dbReference>
<feature type="domain" description="Sec23/Sec24 beta-sandwich" evidence="17">
    <location>
        <begin position="464"/>
        <end position="548"/>
    </location>
</feature>
<dbReference type="Gene3D" id="3.40.20.10">
    <property type="entry name" value="Severin"/>
    <property type="match status" value="1"/>
</dbReference>
<keyword evidence="9" id="KW-0653">Protein transport</keyword>
<evidence type="ECO:0000259" key="14">
    <source>
        <dbReference type="Pfam" id="PF04810"/>
    </source>
</evidence>
<feature type="domain" description="Sec23/Sec24 trunk" evidence="15">
    <location>
        <begin position="218"/>
        <end position="458"/>
    </location>
</feature>
<dbReference type="GO" id="GO:0000149">
    <property type="term" value="F:SNARE binding"/>
    <property type="evidence" value="ECO:0007669"/>
    <property type="project" value="TreeGrafter"/>
</dbReference>
<dbReference type="Pfam" id="PF08033">
    <property type="entry name" value="Sec23_BS"/>
    <property type="match status" value="1"/>
</dbReference>
<dbReference type="Gene3D" id="1.20.120.730">
    <property type="entry name" value="Sec23/Sec24 helical domain"/>
    <property type="match status" value="1"/>
</dbReference>
<keyword evidence="11" id="KW-0472">Membrane</keyword>
<dbReference type="Gene3D" id="2.60.40.1670">
    <property type="entry name" value="beta-sandwich domain of Sec23/24"/>
    <property type="match status" value="1"/>
</dbReference>
<dbReference type="Pfam" id="PF00626">
    <property type="entry name" value="Gelsolin"/>
    <property type="match status" value="1"/>
</dbReference>
<evidence type="ECO:0000259" key="17">
    <source>
        <dbReference type="Pfam" id="PF08033"/>
    </source>
</evidence>
<dbReference type="InterPro" id="IPR006896">
    <property type="entry name" value="Sec23/24_trunk_dom"/>
</dbReference>
<dbReference type="SUPFAM" id="SSF82754">
    <property type="entry name" value="C-terminal, gelsolin-like domain of Sec23/24"/>
    <property type="match status" value="1"/>
</dbReference>
<gene>
    <name evidence="18" type="ORF">Naga_100037g10</name>
</gene>
<comment type="similarity">
    <text evidence="4">Belongs to the SEC23/SEC24 family. SEC24 subfamily.</text>
</comment>
<keyword evidence="7" id="KW-0256">Endoplasmic reticulum</keyword>
<dbReference type="InterPro" id="IPR050550">
    <property type="entry name" value="SEC23_SEC24_subfamily"/>
</dbReference>
<evidence type="ECO:0000313" key="18">
    <source>
        <dbReference type="EMBL" id="EWM25640.1"/>
    </source>
</evidence>
<evidence type="ECO:0000259" key="16">
    <source>
        <dbReference type="Pfam" id="PF04815"/>
    </source>
</evidence>
<evidence type="ECO:0000313" key="19">
    <source>
        <dbReference type="Proteomes" id="UP000019335"/>
    </source>
</evidence>
<dbReference type="GO" id="GO:0005789">
    <property type="term" value="C:endoplasmic reticulum membrane"/>
    <property type="evidence" value="ECO:0007669"/>
    <property type="project" value="UniProtKB-SubCell"/>
</dbReference>
<protein>
    <submittedName>
        <fullName evidence="18">Coatomer copii</fullName>
    </submittedName>
</protein>
<dbReference type="Proteomes" id="UP000019335">
    <property type="component" value="Chromosome 10"/>
</dbReference>
<evidence type="ECO:0000256" key="2">
    <source>
        <dbReference type="ARBA" id="ARBA00004496"/>
    </source>
</evidence>
<feature type="domain" description="Sec23/Sec24 helical" evidence="16">
    <location>
        <begin position="559"/>
        <end position="670"/>
    </location>
</feature>
<dbReference type="GO" id="GO:0030127">
    <property type="term" value="C:COPII vesicle coat"/>
    <property type="evidence" value="ECO:0007669"/>
    <property type="project" value="InterPro"/>
</dbReference>
<accession>W7TF62</accession>
<dbReference type="GO" id="GO:0008270">
    <property type="term" value="F:zinc ion binding"/>
    <property type="evidence" value="ECO:0007669"/>
    <property type="project" value="InterPro"/>
</dbReference>
<dbReference type="SUPFAM" id="SSF81995">
    <property type="entry name" value="beta-sandwich domain of Sec23/24"/>
    <property type="match status" value="1"/>
</dbReference>
<dbReference type="GO" id="GO:0006886">
    <property type="term" value="P:intracellular protein transport"/>
    <property type="evidence" value="ECO:0007669"/>
    <property type="project" value="InterPro"/>
</dbReference>
<evidence type="ECO:0000256" key="5">
    <source>
        <dbReference type="ARBA" id="ARBA00022448"/>
    </source>
</evidence>
<dbReference type="AlphaFoldDB" id="W7TF62"/>
<dbReference type="GO" id="GO:0000139">
    <property type="term" value="C:Golgi membrane"/>
    <property type="evidence" value="ECO:0007669"/>
    <property type="project" value="UniProtKB-SubCell"/>
</dbReference>
<organism evidence="18 19">
    <name type="scientific">Nannochloropsis gaditana</name>
    <dbReference type="NCBI Taxonomy" id="72520"/>
    <lineage>
        <taxon>Eukaryota</taxon>
        <taxon>Sar</taxon>
        <taxon>Stramenopiles</taxon>
        <taxon>Ochrophyta</taxon>
        <taxon>Eustigmatophyceae</taxon>
        <taxon>Eustigmatales</taxon>
        <taxon>Monodopsidaceae</taxon>
        <taxon>Nannochloropsis</taxon>
    </lineage>
</organism>
<evidence type="ECO:0000256" key="7">
    <source>
        <dbReference type="ARBA" id="ARBA00022824"/>
    </source>
</evidence>
<dbReference type="InterPro" id="IPR006895">
    <property type="entry name" value="Znf_Sec23_Sec24"/>
</dbReference>
<dbReference type="Gene3D" id="3.40.50.410">
    <property type="entry name" value="von Willebrand factor, type A domain"/>
    <property type="match status" value="1"/>
</dbReference>